<gene>
    <name evidence="3" type="ORF">HJG63_006167</name>
</gene>
<dbReference type="Gene3D" id="3.40.800.20">
    <property type="entry name" value="Histone deacetylase domain"/>
    <property type="match status" value="1"/>
</dbReference>
<evidence type="ECO:0000256" key="1">
    <source>
        <dbReference type="SAM" id="MobiDB-lite"/>
    </source>
</evidence>
<feature type="compositionally biased region" description="Polar residues" evidence="1">
    <location>
        <begin position="278"/>
        <end position="292"/>
    </location>
</feature>
<keyword evidence="2" id="KW-0812">Transmembrane</keyword>
<feature type="region of interest" description="Disordered" evidence="1">
    <location>
        <begin position="238"/>
        <end position="292"/>
    </location>
</feature>
<keyword evidence="4" id="KW-1185">Reference proteome</keyword>
<dbReference type="Proteomes" id="UP000593571">
    <property type="component" value="Unassembled WGS sequence"/>
</dbReference>
<dbReference type="InterPro" id="IPR037138">
    <property type="entry name" value="His_deacetylse_dom_sf"/>
</dbReference>
<reference evidence="3 4" key="1">
    <citation type="journal article" date="2020" name="Nature">
        <title>Six reference-quality genomes reveal evolution of bat adaptations.</title>
        <authorList>
            <person name="Jebb D."/>
            <person name="Huang Z."/>
            <person name="Pippel M."/>
            <person name="Hughes G.M."/>
            <person name="Lavrichenko K."/>
            <person name="Devanna P."/>
            <person name="Winkler S."/>
            <person name="Jermiin L.S."/>
            <person name="Skirmuntt E.C."/>
            <person name="Katzourakis A."/>
            <person name="Burkitt-Gray L."/>
            <person name="Ray D.A."/>
            <person name="Sullivan K.A.M."/>
            <person name="Roscito J.G."/>
            <person name="Kirilenko B.M."/>
            <person name="Davalos L.M."/>
            <person name="Corthals A.P."/>
            <person name="Power M.L."/>
            <person name="Jones G."/>
            <person name="Ransome R.D."/>
            <person name="Dechmann D.K.N."/>
            <person name="Locatelli A.G."/>
            <person name="Puechmaille S.J."/>
            <person name="Fedrigo O."/>
            <person name="Jarvis E.D."/>
            <person name="Hiller M."/>
            <person name="Vernes S.C."/>
            <person name="Myers E.W."/>
            <person name="Teeling E.C."/>
        </authorList>
    </citation>
    <scope>NUCLEOTIDE SEQUENCE [LARGE SCALE GENOMIC DNA]</scope>
    <source>
        <strain evidence="3">MRouAeg1</strain>
        <tissue evidence="3">Muscle</tissue>
    </source>
</reference>
<evidence type="ECO:0000313" key="4">
    <source>
        <dbReference type="Proteomes" id="UP000593571"/>
    </source>
</evidence>
<dbReference type="EMBL" id="JACASE010000009">
    <property type="protein sequence ID" value="KAF6435549.1"/>
    <property type="molecule type" value="Genomic_DNA"/>
</dbReference>
<organism evidence="3 4">
    <name type="scientific">Rousettus aegyptiacus</name>
    <name type="common">Egyptian fruit bat</name>
    <name type="synonym">Pteropus aegyptiacus</name>
    <dbReference type="NCBI Taxonomy" id="9407"/>
    <lineage>
        <taxon>Eukaryota</taxon>
        <taxon>Metazoa</taxon>
        <taxon>Chordata</taxon>
        <taxon>Craniata</taxon>
        <taxon>Vertebrata</taxon>
        <taxon>Euteleostomi</taxon>
        <taxon>Mammalia</taxon>
        <taxon>Eutheria</taxon>
        <taxon>Laurasiatheria</taxon>
        <taxon>Chiroptera</taxon>
        <taxon>Yinpterochiroptera</taxon>
        <taxon>Pteropodoidea</taxon>
        <taxon>Pteropodidae</taxon>
        <taxon>Rousettinae</taxon>
        <taxon>Rousettus</taxon>
    </lineage>
</organism>
<evidence type="ECO:0000256" key="2">
    <source>
        <dbReference type="SAM" id="Phobius"/>
    </source>
</evidence>
<feature type="transmembrane region" description="Helical" evidence="2">
    <location>
        <begin position="21"/>
        <end position="40"/>
    </location>
</feature>
<keyword evidence="2" id="KW-0472">Membrane</keyword>
<protein>
    <submittedName>
        <fullName evidence="3">Histone deacetylase 6</fullName>
    </submittedName>
</protein>
<accession>A0A7J8EK70</accession>
<dbReference type="SUPFAM" id="SSF57850">
    <property type="entry name" value="RING/U-box"/>
    <property type="match status" value="1"/>
</dbReference>
<feature type="region of interest" description="Disordered" evidence="1">
    <location>
        <begin position="193"/>
        <end position="221"/>
    </location>
</feature>
<comment type="caution">
    <text evidence="3">The sequence shown here is derived from an EMBL/GenBank/DDBJ whole genome shotgun (WGS) entry which is preliminary data.</text>
</comment>
<keyword evidence="2" id="KW-1133">Transmembrane helix</keyword>
<proteinExistence type="predicted"/>
<dbReference type="Gene3D" id="3.30.40.10">
    <property type="entry name" value="Zinc/RING finger domain, C3HC4 (zinc finger)"/>
    <property type="match status" value="1"/>
</dbReference>
<sequence length="479" mass="52275">MHKVLRIGLAYSKHLMNNSYYCYYQYCYCGYYYLALYITICPPQQPLHTMDAAPSDRCGFYSLVPSPHPLDLQGPKVGLGGRMSCFPNSLRTHLLFFLKKGGYNLTSISESMAACTRTLLGDPPPLLTLPRPPLSGALASIAKTIQIHRKYWRSLRVTSEWVWGIGDNEGLRGGWELEAGEELALTLKDLPPMVPEFEDKEGPSSSKSIKEAPQPANPGLAEKLTTLEGNILDATMEKDTSASSVQESTPAQNKSQTAVVELTQDQHSEAAKGEPMLDQTTSKAATLDQTTSEEAVEIAKLIHTPPAPCSNNQTPPTSPVQGATAQISLSKLIGNLRTLELDSKVQEAPESQIPEEERLLGEAAGGQDMDNSVLMQAFGNTDQVMFYAVTPLPWCPHLVAVCPIPEAGLDVTQPCQDCGALQENWVCLSCYEVCNRGRGWGRSWPRNKIQVGADPCPDTHSPTSGLLWSLHQCPYAAAL</sequence>
<evidence type="ECO:0000313" key="3">
    <source>
        <dbReference type="EMBL" id="KAF6435549.1"/>
    </source>
</evidence>
<feature type="compositionally biased region" description="Polar residues" evidence="1">
    <location>
        <begin position="241"/>
        <end position="258"/>
    </location>
</feature>
<dbReference type="InterPro" id="IPR013083">
    <property type="entry name" value="Znf_RING/FYVE/PHD"/>
</dbReference>
<dbReference type="AlphaFoldDB" id="A0A7J8EK70"/>
<name>A0A7J8EK70_ROUAE</name>